<dbReference type="InterPro" id="IPR051776">
    <property type="entry name" value="Integrator_subunit_12"/>
</dbReference>
<feature type="region of interest" description="Disordered" evidence="9">
    <location>
        <begin position="310"/>
        <end position="333"/>
    </location>
</feature>
<evidence type="ECO:0000256" key="6">
    <source>
        <dbReference type="ARBA" id="ARBA00022833"/>
    </source>
</evidence>
<dbReference type="PROSITE" id="PS50016">
    <property type="entry name" value="ZF_PHD_2"/>
    <property type="match status" value="1"/>
</dbReference>
<dbReference type="InterPro" id="IPR013083">
    <property type="entry name" value="Znf_RING/FYVE/PHD"/>
</dbReference>
<dbReference type="GO" id="GO:0034472">
    <property type="term" value="P:snRNA 3'-end processing"/>
    <property type="evidence" value="ECO:0007669"/>
    <property type="project" value="TreeGrafter"/>
</dbReference>
<dbReference type="CDD" id="cd15501">
    <property type="entry name" value="PHD_Int12"/>
    <property type="match status" value="1"/>
</dbReference>
<dbReference type="Pfam" id="PF00628">
    <property type="entry name" value="PHD"/>
    <property type="match status" value="1"/>
</dbReference>
<comment type="caution">
    <text evidence="11">The sequence shown here is derived from an EMBL/GenBank/DDBJ whole genome shotgun (WGS) entry which is preliminary data.</text>
</comment>
<dbReference type="Gene3D" id="3.30.40.10">
    <property type="entry name" value="Zinc/RING finger domain, C3HC4 (zinc finger)"/>
    <property type="match status" value="1"/>
</dbReference>
<evidence type="ECO:0000256" key="2">
    <source>
        <dbReference type="ARBA" id="ARBA00006009"/>
    </source>
</evidence>
<reference evidence="11" key="1">
    <citation type="journal article" date="2023" name="G3 (Bethesda)">
        <title>Whole genome assembly and annotation of the endangered Caribbean coral Acropora cervicornis.</title>
        <authorList>
            <person name="Selwyn J.D."/>
            <person name="Vollmer S.V."/>
        </authorList>
    </citation>
    <scope>NUCLEOTIDE SEQUENCE</scope>
    <source>
        <strain evidence="11">K2</strain>
    </source>
</reference>
<keyword evidence="5 8" id="KW-0863">Zinc-finger</keyword>
<feature type="region of interest" description="Disordered" evidence="9">
    <location>
        <begin position="236"/>
        <end position="270"/>
    </location>
</feature>
<comment type="similarity">
    <text evidence="2">Belongs to the Integrator subunit 12 family.</text>
</comment>
<dbReference type="GO" id="GO:0032039">
    <property type="term" value="C:integrator complex"/>
    <property type="evidence" value="ECO:0007669"/>
    <property type="project" value="UniProtKB-ARBA"/>
</dbReference>
<evidence type="ECO:0000259" key="10">
    <source>
        <dbReference type="PROSITE" id="PS50016"/>
    </source>
</evidence>
<feature type="compositionally biased region" description="Basic and acidic residues" evidence="9">
    <location>
        <begin position="78"/>
        <end position="87"/>
    </location>
</feature>
<evidence type="ECO:0000313" key="11">
    <source>
        <dbReference type="EMBL" id="KAK2568265.1"/>
    </source>
</evidence>
<dbReference type="SUPFAM" id="SSF57903">
    <property type="entry name" value="FYVE/PHD zinc finger"/>
    <property type="match status" value="1"/>
</dbReference>
<keyword evidence="4" id="KW-0479">Metal-binding</keyword>
<feature type="region of interest" description="Disordered" evidence="9">
    <location>
        <begin position="42"/>
        <end position="87"/>
    </location>
</feature>
<evidence type="ECO:0000313" key="12">
    <source>
        <dbReference type="Proteomes" id="UP001249851"/>
    </source>
</evidence>
<evidence type="ECO:0000256" key="9">
    <source>
        <dbReference type="SAM" id="MobiDB-lite"/>
    </source>
</evidence>
<dbReference type="SMART" id="SM00249">
    <property type="entry name" value="PHD"/>
    <property type="match status" value="1"/>
</dbReference>
<dbReference type="GO" id="GO:0160240">
    <property type="term" value="P:RNA polymerase II transcription initiation surveillance"/>
    <property type="evidence" value="ECO:0007669"/>
    <property type="project" value="UniProtKB-ARBA"/>
</dbReference>
<evidence type="ECO:0000256" key="4">
    <source>
        <dbReference type="ARBA" id="ARBA00022723"/>
    </source>
</evidence>
<dbReference type="GO" id="GO:0160232">
    <property type="term" value="C:INTAC complex"/>
    <property type="evidence" value="ECO:0007669"/>
    <property type="project" value="UniProtKB-ARBA"/>
</dbReference>
<evidence type="ECO:0000256" key="7">
    <source>
        <dbReference type="ARBA" id="ARBA00023242"/>
    </source>
</evidence>
<dbReference type="FunFam" id="3.30.40.10:FF:000101">
    <property type="entry name" value="Integrator complex subunit 12"/>
    <property type="match status" value="1"/>
</dbReference>
<feature type="domain" description="PHD-type" evidence="10">
    <location>
        <begin position="174"/>
        <end position="231"/>
    </location>
</feature>
<evidence type="ECO:0000256" key="1">
    <source>
        <dbReference type="ARBA" id="ARBA00004123"/>
    </source>
</evidence>
<accession>A0AAD9VBW7</accession>
<dbReference type="InterPro" id="IPR011011">
    <property type="entry name" value="Znf_FYVE_PHD"/>
</dbReference>
<dbReference type="EMBL" id="JARQWQ010000012">
    <property type="protein sequence ID" value="KAK2568265.1"/>
    <property type="molecule type" value="Genomic_DNA"/>
</dbReference>
<keyword evidence="7" id="KW-0539">Nucleus</keyword>
<evidence type="ECO:0000256" key="5">
    <source>
        <dbReference type="ARBA" id="ARBA00022771"/>
    </source>
</evidence>
<proteinExistence type="inferred from homology"/>
<dbReference type="InterPro" id="IPR019787">
    <property type="entry name" value="Znf_PHD-finger"/>
</dbReference>
<evidence type="ECO:0000256" key="8">
    <source>
        <dbReference type="PROSITE-ProRule" id="PRU00146"/>
    </source>
</evidence>
<keyword evidence="12" id="KW-1185">Reference proteome</keyword>
<gene>
    <name evidence="11" type="ORF">P5673_007265</name>
</gene>
<dbReference type="PANTHER" id="PTHR13415">
    <property type="entry name" value="NUCLEAR FACTOR-RELATED"/>
    <property type="match status" value="1"/>
</dbReference>
<name>A0AAD9VBW7_ACRCE</name>
<dbReference type="InterPro" id="IPR019786">
    <property type="entry name" value="Zinc_finger_PHD-type_CS"/>
</dbReference>
<dbReference type="PROSITE" id="PS01359">
    <property type="entry name" value="ZF_PHD_1"/>
    <property type="match status" value="1"/>
</dbReference>
<feature type="compositionally biased region" description="Polar residues" evidence="9">
    <location>
        <begin position="236"/>
        <end position="267"/>
    </location>
</feature>
<protein>
    <recommendedName>
        <fullName evidence="3">Integrator complex subunit 12</fullName>
    </recommendedName>
</protein>
<dbReference type="InterPro" id="IPR001965">
    <property type="entry name" value="Znf_PHD"/>
</dbReference>
<reference evidence="11" key="2">
    <citation type="journal article" date="2023" name="Science">
        <title>Genomic signatures of disease resistance in endangered staghorn corals.</title>
        <authorList>
            <person name="Vollmer S.V."/>
            <person name="Selwyn J.D."/>
            <person name="Despard B.A."/>
            <person name="Roesel C.L."/>
        </authorList>
    </citation>
    <scope>NUCLEOTIDE SEQUENCE</scope>
    <source>
        <strain evidence="11">K2</strain>
    </source>
</reference>
<comment type="subcellular location">
    <subcellularLocation>
        <location evidence="1">Nucleus</location>
    </subcellularLocation>
</comment>
<dbReference type="GO" id="GO:0008270">
    <property type="term" value="F:zinc ion binding"/>
    <property type="evidence" value="ECO:0007669"/>
    <property type="project" value="UniProtKB-KW"/>
</dbReference>
<dbReference type="AlphaFoldDB" id="A0AAD9VBW7"/>
<keyword evidence="6" id="KW-0862">Zinc</keyword>
<organism evidence="11 12">
    <name type="scientific">Acropora cervicornis</name>
    <name type="common">Staghorn coral</name>
    <dbReference type="NCBI Taxonomy" id="6130"/>
    <lineage>
        <taxon>Eukaryota</taxon>
        <taxon>Metazoa</taxon>
        <taxon>Cnidaria</taxon>
        <taxon>Anthozoa</taxon>
        <taxon>Hexacorallia</taxon>
        <taxon>Scleractinia</taxon>
        <taxon>Astrocoeniina</taxon>
        <taxon>Acroporidae</taxon>
        <taxon>Acropora</taxon>
    </lineage>
</organism>
<sequence>MATSSGPVEMDAMFIKALKLLHSRHPDSLEQLRALRDEAIRQYSQQVPPSKTAKEKTKEMKSSTNSDRRPSAISAGEVKSKSADKKYEGEIKQTIPAKQANMDRRLIEEASVETLEIGSSMVETVELSSSSLMDHSLAKKAKLQFDVEAVLDEGDLDSQSSLQPVVEDLMIDIGSVCGICYREESKILGNQLVECHECHSLYHQRCHEPRVMDSEVNDPRHVWYCGQCVRRMREMASSTSPKTRPAETTTSCNSKPLASTSRPNPMTSFKRPCISDAKVGIMMMVQPSSSTAMHQSFAIPALSTSTMPSSAAAALGSKPSTSGGSSSSQNIAMQSALKRLQMVKKKAQQRVLNHQQIRIPRR</sequence>
<evidence type="ECO:0000256" key="3">
    <source>
        <dbReference type="ARBA" id="ARBA00016814"/>
    </source>
</evidence>
<feature type="compositionally biased region" description="Low complexity" evidence="9">
    <location>
        <begin position="310"/>
        <end position="328"/>
    </location>
</feature>
<dbReference type="InterPro" id="IPR039054">
    <property type="entry name" value="Int12_PHD"/>
</dbReference>
<feature type="compositionally biased region" description="Basic and acidic residues" evidence="9">
    <location>
        <begin position="52"/>
        <end position="70"/>
    </location>
</feature>
<dbReference type="Proteomes" id="UP001249851">
    <property type="component" value="Unassembled WGS sequence"/>
</dbReference>
<dbReference type="PANTHER" id="PTHR13415:SF2">
    <property type="entry name" value="INTEGRATOR COMPLEX SUBUNIT 12"/>
    <property type="match status" value="1"/>
</dbReference>